<dbReference type="EMBL" id="FNYR01000005">
    <property type="protein sequence ID" value="SEI68256.1"/>
    <property type="molecule type" value="Genomic_DNA"/>
</dbReference>
<dbReference type="PROSITE" id="PS00196">
    <property type="entry name" value="COPPER_BLUE"/>
    <property type="match status" value="1"/>
</dbReference>
<dbReference type="PANTHER" id="PTHR34192">
    <property type="entry name" value="PLASTOCYANIN MAJOR ISOFORM, CHLOROPLASTIC-RELATED"/>
    <property type="match status" value="1"/>
</dbReference>
<organism evidence="8 9">
    <name type="scientific">Halohasta litchfieldiae</name>
    <dbReference type="NCBI Taxonomy" id="1073996"/>
    <lineage>
        <taxon>Archaea</taxon>
        <taxon>Methanobacteriati</taxon>
        <taxon>Methanobacteriota</taxon>
        <taxon>Stenosarchaea group</taxon>
        <taxon>Halobacteria</taxon>
        <taxon>Halobacteriales</taxon>
        <taxon>Haloferacaceae</taxon>
        <taxon>Halohasta</taxon>
    </lineage>
</organism>
<dbReference type="GO" id="GO:0016020">
    <property type="term" value="C:membrane"/>
    <property type="evidence" value="ECO:0007669"/>
    <property type="project" value="UniProtKB-SubCell"/>
</dbReference>
<dbReference type="Proteomes" id="UP000198888">
    <property type="component" value="Unassembled WGS sequence"/>
</dbReference>
<evidence type="ECO:0000313" key="8">
    <source>
        <dbReference type="EMBL" id="SEI68256.1"/>
    </source>
</evidence>
<accession>A0A2H4Q647</accession>
<dbReference type="GO" id="GO:0005507">
    <property type="term" value="F:copper ion binding"/>
    <property type="evidence" value="ECO:0007669"/>
    <property type="project" value="InterPro"/>
</dbReference>
<evidence type="ECO:0000256" key="1">
    <source>
        <dbReference type="ARBA" id="ARBA00004370"/>
    </source>
</evidence>
<dbReference type="Gene3D" id="2.60.40.420">
    <property type="entry name" value="Cupredoxins - blue copper proteins"/>
    <property type="match status" value="1"/>
</dbReference>
<evidence type="ECO:0000256" key="6">
    <source>
        <dbReference type="ARBA" id="ARBA00023136"/>
    </source>
</evidence>
<gene>
    <name evidence="8" type="ORF">SAMN05444271_105147</name>
</gene>
<dbReference type="SUPFAM" id="SSF49503">
    <property type="entry name" value="Cupredoxins"/>
    <property type="match status" value="1"/>
</dbReference>
<evidence type="ECO:0000256" key="5">
    <source>
        <dbReference type="ARBA" id="ARBA00023008"/>
    </source>
</evidence>
<evidence type="ECO:0000256" key="3">
    <source>
        <dbReference type="ARBA" id="ARBA00022723"/>
    </source>
</evidence>
<dbReference type="PROSITE" id="PS51257">
    <property type="entry name" value="PROKAR_LIPOPROTEIN"/>
    <property type="match status" value="1"/>
</dbReference>
<dbReference type="KEGG" id="hae:halTADL_3141"/>
<dbReference type="AlphaFoldDB" id="A0A1H6SMU1"/>
<dbReference type="PROSITE" id="PS51318">
    <property type="entry name" value="TAT"/>
    <property type="match status" value="1"/>
</dbReference>
<dbReference type="GO" id="GO:0009055">
    <property type="term" value="F:electron transfer activity"/>
    <property type="evidence" value="ECO:0007669"/>
    <property type="project" value="InterPro"/>
</dbReference>
<keyword evidence="2" id="KW-0813">Transport</keyword>
<keyword evidence="5" id="KW-0186">Copper</keyword>
<dbReference type="STRING" id="1073996.SAMN05444271_105147"/>
<comment type="subcellular location">
    <subcellularLocation>
        <location evidence="1">Membrane</location>
    </subcellularLocation>
</comment>
<proteinExistence type="predicted"/>
<evidence type="ECO:0000256" key="4">
    <source>
        <dbReference type="ARBA" id="ARBA00022982"/>
    </source>
</evidence>
<dbReference type="InterPro" id="IPR006311">
    <property type="entry name" value="TAT_signal"/>
</dbReference>
<evidence type="ECO:0000313" key="9">
    <source>
        <dbReference type="Proteomes" id="UP000198888"/>
    </source>
</evidence>
<evidence type="ECO:0000259" key="7">
    <source>
        <dbReference type="Pfam" id="PF00127"/>
    </source>
</evidence>
<dbReference type="InterPro" id="IPR000923">
    <property type="entry name" value="BlueCu_1"/>
</dbReference>
<dbReference type="InterPro" id="IPR028871">
    <property type="entry name" value="BlueCu_1_BS"/>
</dbReference>
<sequence length="142" mass="14967">MQKGVSRRSFLAVVGSTATAGLTGCLGLFEREPFDIGMTATAFNPPTFSVPVGTTVVWRNTSTRGHTVTAYEGSLPEGAAFFASGGYESETAAREAWESDGEGIIATTSGTFEHTFEIPGDYPYVCLPHETGGMVGTIEVTE</sequence>
<evidence type="ECO:0000256" key="2">
    <source>
        <dbReference type="ARBA" id="ARBA00022448"/>
    </source>
</evidence>
<dbReference type="RefSeq" id="WP_089671436.1">
    <property type="nucleotide sequence ID" value="NZ_CP024845.1"/>
</dbReference>
<keyword evidence="3" id="KW-0479">Metal-binding</keyword>
<keyword evidence="9" id="KW-1185">Reference proteome</keyword>
<accession>A0A1H6SMU1</accession>
<dbReference type="Pfam" id="PF00127">
    <property type="entry name" value="Copper-bind"/>
    <property type="match status" value="1"/>
</dbReference>
<keyword evidence="6" id="KW-0472">Membrane</keyword>
<name>A0A1H6SMU1_9EURY</name>
<keyword evidence="4" id="KW-0249">Electron transport</keyword>
<protein>
    <submittedName>
        <fullName evidence="8">Plastocyanin</fullName>
    </submittedName>
</protein>
<feature type="domain" description="Blue (type 1) copper" evidence="7">
    <location>
        <begin position="39"/>
        <end position="140"/>
    </location>
</feature>
<dbReference type="InterPro" id="IPR008972">
    <property type="entry name" value="Cupredoxin"/>
</dbReference>
<dbReference type="GeneID" id="35003908"/>
<dbReference type="OrthoDB" id="4392at2157"/>
<dbReference type="PANTHER" id="PTHR34192:SF10">
    <property type="entry name" value="PLASTOCYANIN MAJOR ISOFORM, CHLOROPLASTIC-RELATED"/>
    <property type="match status" value="1"/>
</dbReference>
<reference evidence="8 9" key="1">
    <citation type="submission" date="2016-10" db="EMBL/GenBank/DDBJ databases">
        <authorList>
            <person name="de Groot N.N."/>
        </authorList>
    </citation>
    <scope>NUCLEOTIDE SEQUENCE [LARGE SCALE GENOMIC DNA]</scope>
    <source>
        <strain evidence="8 9">DSM 22187</strain>
    </source>
</reference>